<accession>A0A1F8GK61</accession>
<protein>
    <submittedName>
        <fullName evidence="1">Uncharacterized protein</fullName>
    </submittedName>
</protein>
<comment type="caution">
    <text evidence="1">The sequence shown here is derived from an EMBL/GenBank/DDBJ whole genome shotgun (WGS) entry which is preliminary data.</text>
</comment>
<dbReference type="AlphaFoldDB" id="A0A1F8GK61"/>
<proteinExistence type="predicted"/>
<dbReference type="STRING" id="1802697.A2925_01220"/>
<dbReference type="Proteomes" id="UP000178256">
    <property type="component" value="Unassembled WGS sequence"/>
</dbReference>
<name>A0A1F8GK61_9BACT</name>
<dbReference type="EMBL" id="MGKL01000013">
    <property type="protein sequence ID" value="OGN25792.1"/>
    <property type="molecule type" value="Genomic_DNA"/>
</dbReference>
<evidence type="ECO:0000313" key="2">
    <source>
        <dbReference type="Proteomes" id="UP000178256"/>
    </source>
</evidence>
<organism evidence="1 2">
    <name type="scientific">Candidatus Yanofskybacteria bacterium RIFCSPLOWO2_01_FULL_44_22</name>
    <dbReference type="NCBI Taxonomy" id="1802697"/>
    <lineage>
        <taxon>Bacteria</taxon>
        <taxon>Candidatus Yanofskyibacteriota</taxon>
    </lineage>
</organism>
<evidence type="ECO:0000313" key="1">
    <source>
        <dbReference type="EMBL" id="OGN25792.1"/>
    </source>
</evidence>
<sequence>MKQQATRRAFDRRESTVFLKQKQEAAMAQKTGAMKILRDYFGYKPGQALKDFSEELKQLSEAEKRELTELAAKELGVEVDWGPLQ</sequence>
<gene>
    <name evidence="1" type="ORF">A2925_01220</name>
</gene>
<reference evidence="1 2" key="1">
    <citation type="journal article" date="2016" name="Nat. Commun.">
        <title>Thousands of microbial genomes shed light on interconnected biogeochemical processes in an aquifer system.</title>
        <authorList>
            <person name="Anantharaman K."/>
            <person name="Brown C.T."/>
            <person name="Hug L.A."/>
            <person name="Sharon I."/>
            <person name="Castelle C.J."/>
            <person name="Probst A.J."/>
            <person name="Thomas B.C."/>
            <person name="Singh A."/>
            <person name="Wilkins M.J."/>
            <person name="Karaoz U."/>
            <person name="Brodie E.L."/>
            <person name="Williams K.H."/>
            <person name="Hubbard S.S."/>
            <person name="Banfield J.F."/>
        </authorList>
    </citation>
    <scope>NUCLEOTIDE SEQUENCE [LARGE SCALE GENOMIC DNA]</scope>
</reference>